<evidence type="ECO:0000256" key="10">
    <source>
        <dbReference type="ARBA" id="ARBA00048968"/>
    </source>
</evidence>
<dbReference type="GO" id="GO:0016787">
    <property type="term" value="F:hydrolase activity"/>
    <property type="evidence" value="ECO:0007669"/>
    <property type="project" value="UniProtKB-KW"/>
</dbReference>
<evidence type="ECO:0000256" key="8">
    <source>
        <dbReference type="ARBA" id="ARBA00022833"/>
    </source>
</evidence>
<dbReference type="InterPro" id="IPR038371">
    <property type="entry name" value="Cu_polyphenol_OxRdtase_sf"/>
</dbReference>
<gene>
    <name evidence="13" type="primary">ylmD</name>
    <name evidence="13" type="ORF">PBLR_11011</name>
</gene>
<evidence type="ECO:0000256" key="12">
    <source>
        <dbReference type="RuleBase" id="RU361274"/>
    </source>
</evidence>
<evidence type="ECO:0000256" key="6">
    <source>
        <dbReference type="ARBA" id="ARBA00022723"/>
    </source>
</evidence>
<evidence type="ECO:0000313" key="14">
    <source>
        <dbReference type="Proteomes" id="UP000304148"/>
    </source>
</evidence>
<comment type="similarity">
    <text evidence="4 12">Belongs to the purine nucleoside phosphorylase YfiH/LACC1 family.</text>
</comment>
<comment type="catalytic activity">
    <reaction evidence="11">
        <text>S-methyl-5'-thioadenosine + phosphate = 5-(methylsulfanyl)-alpha-D-ribose 1-phosphate + adenine</text>
        <dbReference type="Rhea" id="RHEA:11852"/>
        <dbReference type="ChEBI" id="CHEBI:16708"/>
        <dbReference type="ChEBI" id="CHEBI:17509"/>
        <dbReference type="ChEBI" id="CHEBI:43474"/>
        <dbReference type="ChEBI" id="CHEBI:58533"/>
        <dbReference type="EC" id="2.4.2.28"/>
    </reaction>
    <physiologicalReaction direction="left-to-right" evidence="11">
        <dbReference type="Rhea" id="RHEA:11853"/>
    </physiologicalReaction>
</comment>
<evidence type="ECO:0000256" key="11">
    <source>
        <dbReference type="ARBA" id="ARBA00049893"/>
    </source>
</evidence>
<evidence type="ECO:0000313" key="13">
    <source>
        <dbReference type="EMBL" id="SYX82589.1"/>
    </source>
</evidence>
<comment type="function">
    <text evidence="3">Purine nucleoside enzyme that catalyzes the phosphorolysis of adenosine and inosine nucleosides, yielding D-ribose 1-phosphate and the respective free bases, adenine and hypoxanthine. Also catalyzes the phosphorolysis of S-methyl-5'-thioadenosine into adenine and S-methyl-5-thio-alpha-D-ribose 1-phosphate. Also has adenosine deaminase activity.</text>
</comment>
<dbReference type="GO" id="GO:0005507">
    <property type="term" value="F:copper ion binding"/>
    <property type="evidence" value="ECO:0007669"/>
    <property type="project" value="TreeGrafter"/>
</dbReference>
<keyword evidence="7" id="KW-0378">Hydrolase</keyword>
<protein>
    <recommendedName>
        <fullName evidence="12">Purine nucleoside phosphorylase</fullName>
    </recommendedName>
</protein>
<accession>A0A383R8C2</accession>
<evidence type="ECO:0000256" key="4">
    <source>
        <dbReference type="ARBA" id="ARBA00007353"/>
    </source>
</evidence>
<evidence type="ECO:0000256" key="7">
    <source>
        <dbReference type="ARBA" id="ARBA00022801"/>
    </source>
</evidence>
<sequence length="285" mass="31356">MEPFQLQKPEAAEGPVLLNVKQWTEAYPELTAGFTTRNGGVSSEHFNSLNCALHVHDNEADVIHNRELVAKACGMPFEAWTCGEQVHGSHVHVVTEEERGKGRLNREDAIQNTDSLVTDVTGVLLTSFYADCVPLMFLDPIQRVIGLAHAGWKGTVSNIGAATVHKMQEQFGCRLEHIQAAIGPSIGSCCYEVDERVIGEVRRVLAGNPQAEQVQNDIIRPTTSGHAMLDLRELNRDLLIKAGILATNIECTTLCTGCNIDMFYSHRMEGGTTGRMMSWIGWKKG</sequence>
<dbReference type="Proteomes" id="UP000304148">
    <property type="component" value="Chromosome"/>
</dbReference>
<keyword evidence="8" id="KW-0862">Zinc</keyword>
<evidence type="ECO:0000256" key="2">
    <source>
        <dbReference type="ARBA" id="ARBA00001947"/>
    </source>
</evidence>
<evidence type="ECO:0000256" key="1">
    <source>
        <dbReference type="ARBA" id="ARBA00000553"/>
    </source>
</evidence>
<evidence type="ECO:0000256" key="5">
    <source>
        <dbReference type="ARBA" id="ARBA00022679"/>
    </source>
</evidence>
<proteinExistence type="inferred from homology"/>
<reference evidence="14" key="1">
    <citation type="submission" date="2018-08" db="EMBL/GenBank/DDBJ databases">
        <authorList>
            <person name="Chevrot R."/>
        </authorList>
    </citation>
    <scope>NUCLEOTIDE SEQUENCE [LARGE SCALE GENOMIC DNA]</scope>
</reference>
<comment type="catalytic activity">
    <reaction evidence="9">
        <text>adenosine + H2O + H(+) = inosine + NH4(+)</text>
        <dbReference type="Rhea" id="RHEA:24408"/>
        <dbReference type="ChEBI" id="CHEBI:15377"/>
        <dbReference type="ChEBI" id="CHEBI:15378"/>
        <dbReference type="ChEBI" id="CHEBI:16335"/>
        <dbReference type="ChEBI" id="CHEBI:17596"/>
        <dbReference type="ChEBI" id="CHEBI:28938"/>
        <dbReference type="EC" id="3.5.4.4"/>
    </reaction>
    <physiologicalReaction direction="left-to-right" evidence="9">
        <dbReference type="Rhea" id="RHEA:24409"/>
    </physiologicalReaction>
</comment>
<dbReference type="SUPFAM" id="SSF64438">
    <property type="entry name" value="CNF1/YfiH-like putative cysteine hydrolases"/>
    <property type="match status" value="1"/>
</dbReference>
<dbReference type="AlphaFoldDB" id="A0A383R8C2"/>
<dbReference type="InterPro" id="IPR011324">
    <property type="entry name" value="Cytotoxic_necrot_fac-like_cat"/>
</dbReference>
<evidence type="ECO:0000256" key="3">
    <source>
        <dbReference type="ARBA" id="ARBA00003215"/>
    </source>
</evidence>
<keyword evidence="5" id="KW-0808">Transferase</keyword>
<dbReference type="RefSeq" id="WP_138184903.1">
    <property type="nucleotide sequence ID" value="NZ_LS992241.1"/>
</dbReference>
<dbReference type="Pfam" id="PF02578">
    <property type="entry name" value="Cu-oxidase_4"/>
    <property type="match status" value="1"/>
</dbReference>
<name>A0A383R8C2_PAEAL</name>
<dbReference type="PANTHER" id="PTHR30616">
    <property type="entry name" value="UNCHARACTERIZED PROTEIN YFIH"/>
    <property type="match status" value="1"/>
</dbReference>
<dbReference type="Gene3D" id="3.60.140.10">
    <property type="entry name" value="CNF1/YfiH-like putative cysteine hydrolases"/>
    <property type="match status" value="1"/>
</dbReference>
<comment type="cofactor">
    <cofactor evidence="2">
        <name>Zn(2+)</name>
        <dbReference type="ChEBI" id="CHEBI:29105"/>
    </cofactor>
</comment>
<keyword evidence="6" id="KW-0479">Metal-binding</keyword>
<dbReference type="GO" id="GO:0017061">
    <property type="term" value="F:S-methyl-5-thioadenosine phosphorylase activity"/>
    <property type="evidence" value="ECO:0007669"/>
    <property type="project" value="UniProtKB-EC"/>
</dbReference>
<dbReference type="InterPro" id="IPR003730">
    <property type="entry name" value="Cu_polyphenol_OxRdtase"/>
</dbReference>
<dbReference type="NCBIfam" id="TIGR00726">
    <property type="entry name" value="peptidoglycan editing factor PgeF"/>
    <property type="match status" value="1"/>
</dbReference>
<dbReference type="PANTHER" id="PTHR30616:SF2">
    <property type="entry name" value="PURINE NUCLEOSIDE PHOSPHORYLASE LACC1"/>
    <property type="match status" value="1"/>
</dbReference>
<dbReference type="CDD" id="cd16833">
    <property type="entry name" value="YfiH"/>
    <property type="match status" value="1"/>
</dbReference>
<comment type="catalytic activity">
    <reaction evidence="10">
        <text>adenosine + phosphate = alpha-D-ribose 1-phosphate + adenine</text>
        <dbReference type="Rhea" id="RHEA:27642"/>
        <dbReference type="ChEBI" id="CHEBI:16335"/>
        <dbReference type="ChEBI" id="CHEBI:16708"/>
        <dbReference type="ChEBI" id="CHEBI:43474"/>
        <dbReference type="ChEBI" id="CHEBI:57720"/>
        <dbReference type="EC" id="2.4.2.1"/>
    </reaction>
    <physiologicalReaction direction="left-to-right" evidence="10">
        <dbReference type="Rhea" id="RHEA:27643"/>
    </physiologicalReaction>
</comment>
<evidence type="ECO:0000256" key="9">
    <source>
        <dbReference type="ARBA" id="ARBA00047989"/>
    </source>
</evidence>
<comment type="catalytic activity">
    <reaction evidence="1">
        <text>inosine + phosphate = alpha-D-ribose 1-phosphate + hypoxanthine</text>
        <dbReference type="Rhea" id="RHEA:27646"/>
        <dbReference type="ChEBI" id="CHEBI:17368"/>
        <dbReference type="ChEBI" id="CHEBI:17596"/>
        <dbReference type="ChEBI" id="CHEBI:43474"/>
        <dbReference type="ChEBI" id="CHEBI:57720"/>
        <dbReference type="EC" id="2.4.2.1"/>
    </reaction>
    <physiologicalReaction direction="left-to-right" evidence="1">
        <dbReference type="Rhea" id="RHEA:27647"/>
    </physiologicalReaction>
</comment>
<organism evidence="13 14">
    <name type="scientific">Paenibacillus alvei</name>
    <name type="common">Bacillus alvei</name>
    <dbReference type="NCBI Taxonomy" id="44250"/>
    <lineage>
        <taxon>Bacteria</taxon>
        <taxon>Bacillati</taxon>
        <taxon>Bacillota</taxon>
        <taxon>Bacilli</taxon>
        <taxon>Bacillales</taxon>
        <taxon>Paenibacillaceae</taxon>
        <taxon>Paenibacillus</taxon>
    </lineage>
</organism>
<dbReference type="EMBL" id="LS992241">
    <property type="protein sequence ID" value="SYX82589.1"/>
    <property type="molecule type" value="Genomic_DNA"/>
</dbReference>